<evidence type="ECO:0000313" key="3">
    <source>
        <dbReference type="Proteomes" id="UP000035720"/>
    </source>
</evidence>
<dbReference type="InterPro" id="IPR052909">
    <property type="entry name" value="Transposase_6_like"/>
</dbReference>
<proteinExistence type="predicted"/>
<dbReference type="STRING" id="1193518.BN13_590019"/>
<dbReference type="AlphaFoldDB" id="A0A077MFR9"/>
<accession>A0A077MFR9</accession>
<dbReference type="EMBL" id="CAJC01000171">
    <property type="protein sequence ID" value="CCI54093.1"/>
    <property type="molecule type" value="Genomic_DNA"/>
</dbReference>
<keyword evidence="3" id="KW-1185">Reference proteome</keyword>
<dbReference type="PANTHER" id="PTHR46637:SF1">
    <property type="entry name" value="BLL5188 PROTEIN"/>
    <property type="match status" value="1"/>
</dbReference>
<name>A0A077MFR9_9MICO</name>
<evidence type="ECO:0000256" key="1">
    <source>
        <dbReference type="SAM" id="MobiDB-lite"/>
    </source>
</evidence>
<gene>
    <name evidence="2" type="ORF">BN13_590019</name>
</gene>
<evidence type="ECO:0000313" key="2">
    <source>
        <dbReference type="EMBL" id="CCI54093.1"/>
    </source>
</evidence>
<dbReference type="Proteomes" id="UP000035720">
    <property type="component" value="Unassembled WGS sequence"/>
</dbReference>
<sequence length="99" mass="10793">MGSPWRDLPEAFGAYQSVWQKHRLWSTDGTYARMFDAVREQAGLDQDDVESVLSIDSTVVRAYQHAAGARQDSVVSDAAQDTGGSVELQEFSGRARGAA</sequence>
<protein>
    <submittedName>
        <fullName evidence="2">Transposase</fullName>
    </submittedName>
</protein>
<dbReference type="PANTHER" id="PTHR46637">
    <property type="entry name" value="TIS1421-TRANSPOSASE PROTEIN A"/>
    <property type="match status" value="1"/>
</dbReference>
<comment type="caution">
    <text evidence="2">The sequence shown here is derived from an EMBL/GenBank/DDBJ whole genome shotgun (WGS) entry which is preliminary data.</text>
</comment>
<organism evidence="2 3">
    <name type="scientific">Nostocoides jenkinsii Ben 74</name>
    <dbReference type="NCBI Taxonomy" id="1193518"/>
    <lineage>
        <taxon>Bacteria</taxon>
        <taxon>Bacillati</taxon>
        <taxon>Actinomycetota</taxon>
        <taxon>Actinomycetes</taxon>
        <taxon>Micrococcales</taxon>
        <taxon>Intrasporangiaceae</taxon>
        <taxon>Nostocoides</taxon>
    </lineage>
</organism>
<feature type="region of interest" description="Disordered" evidence="1">
    <location>
        <begin position="74"/>
        <end position="99"/>
    </location>
</feature>
<reference evidence="2 3" key="1">
    <citation type="journal article" date="2013" name="ISME J.">
        <title>A metabolic model for members of the genus Tetrasphaera involved in enhanced biological phosphorus removal.</title>
        <authorList>
            <person name="Kristiansen R."/>
            <person name="Nguyen H.T.T."/>
            <person name="Saunders A.M."/>
            <person name="Nielsen J.L."/>
            <person name="Wimmer R."/>
            <person name="Le V.Q."/>
            <person name="McIlroy S.J."/>
            <person name="Petrovski S."/>
            <person name="Seviour R.J."/>
            <person name="Calteau A."/>
            <person name="Nielsen K.L."/>
            <person name="Nielsen P.H."/>
        </authorList>
    </citation>
    <scope>NUCLEOTIDE SEQUENCE [LARGE SCALE GENOMIC DNA]</scope>
    <source>
        <strain evidence="2 3">Ben 74</strain>
    </source>
</reference>